<name>A0A5C3LYL8_9AGAR</name>
<evidence type="ECO:0000313" key="1">
    <source>
        <dbReference type="EMBL" id="TFK37226.1"/>
    </source>
</evidence>
<gene>
    <name evidence="1" type="ORF">BDQ12DRAFT_685527</name>
</gene>
<protein>
    <submittedName>
        <fullName evidence="1">Uncharacterized protein</fullName>
    </submittedName>
</protein>
<dbReference type="Proteomes" id="UP000308652">
    <property type="component" value="Unassembled WGS sequence"/>
</dbReference>
<dbReference type="EMBL" id="ML213609">
    <property type="protein sequence ID" value="TFK37226.1"/>
    <property type="molecule type" value="Genomic_DNA"/>
</dbReference>
<reference evidence="1 2" key="1">
    <citation type="journal article" date="2019" name="Nat. Ecol. Evol.">
        <title>Megaphylogeny resolves global patterns of mushroom evolution.</title>
        <authorList>
            <person name="Varga T."/>
            <person name="Krizsan K."/>
            <person name="Foldi C."/>
            <person name="Dima B."/>
            <person name="Sanchez-Garcia M."/>
            <person name="Sanchez-Ramirez S."/>
            <person name="Szollosi G.J."/>
            <person name="Szarkandi J.G."/>
            <person name="Papp V."/>
            <person name="Albert L."/>
            <person name="Andreopoulos W."/>
            <person name="Angelini C."/>
            <person name="Antonin V."/>
            <person name="Barry K.W."/>
            <person name="Bougher N.L."/>
            <person name="Buchanan P."/>
            <person name="Buyck B."/>
            <person name="Bense V."/>
            <person name="Catcheside P."/>
            <person name="Chovatia M."/>
            <person name="Cooper J."/>
            <person name="Damon W."/>
            <person name="Desjardin D."/>
            <person name="Finy P."/>
            <person name="Geml J."/>
            <person name="Haridas S."/>
            <person name="Hughes K."/>
            <person name="Justo A."/>
            <person name="Karasinski D."/>
            <person name="Kautmanova I."/>
            <person name="Kiss B."/>
            <person name="Kocsube S."/>
            <person name="Kotiranta H."/>
            <person name="LaButti K.M."/>
            <person name="Lechner B.E."/>
            <person name="Liimatainen K."/>
            <person name="Lipzen A."/>
            <person name="Lukacs Z."/>
            <person name="Mihaltcheva S."/>
            <person name="Morgado L.N."/>
            <person name="Niskanen T."/>
            <person name="Noordeloos M.E."/>
            <person name="Ohm R.A."/>
            <person name="Ortiz-Santana B."/>
            <person name="Ovrebo C."/>
            <person name="Racz N."/>
            <person name="Riley R."/>
            <person name="Savchenko A."/>
            <person name="Shiryaev A."/>
            <person name="Soop K."/>
            <person name="Spirin V."/>
            <person name="Szebenyi C."/>
            <person name="Tomsovsky M."/>
            <person name="Tulloss R.E."/>
            <person name="Uehling J."/>
            <person name="Grigoriev I.V."/>
            <person name="Vagvolgyi C."/>
            <person name="Papp T."/>
            <person name="Martin F.M."/>
            <person name="Miettinen O."/>
            <person name="Hibbett D.S."/>
            <person name="Nagy L.G."/>
        </authorList>
    </citation>
    <scope>NUCLEOTIDE SEQUENCE [LARGE SCALE GENOMIC DNA]</scope>
    <source>
        <strain evidence="1 2">CBS 166.37</strain>
    </source>
</reference>
<sequence>MLTWRMTHPPCRTPAFSHSLSLDHQFHLLLFRLFSSLPHSYYWQRRYGFLLLSTVLYDSYYWQRRRYSLLSCYYV</sequence>
<keyword evidence="2" id="KW-1185">Reference proteome</keyword>
<dbReference type="AlphaFoldDB" id="A0A5C3LYL8"/>
<organism evidence="1 2">
    <name type="scientific">Crucibulum laeve</name>
    <dbReference type="NCBI Taxonomy" id="68775"/>
    <lineage>
        <taxon>Eukaryota</taxon>
        <taxon>Fungi</taxon>
        <taxon>Dikarya</taxon>
        <taxon>Basidiomycota</taxon>
        <taxon>Agaricomycotina</taxon>
        <taxon>Agaricomycetes</taxon>
        <taxon>Agaricomycetidae</taxon>
        <taxon>Agaricales</taxon>
        <taxon>Agaricineae</taxon>
        <taxon>Nidulariaceae</taxon>
        <taxon>Crucibulum</taxon>
    </lineage>
</organism>
<evidence type="ECO:0000313" key="2">
    <source>
        <dbReference type="Proteomes" id="UP000308652"/>
    </source>
</evidence>
<proteinExistence type="predicted"/>
<accession>A0A5C3LYL8</accession>